<dbReference type="InterPro" id="IPR036390">
    <property type="entry name" value="WH_DNA-bd_sf"/>
</dbReference>
<dbReference type="PRINTS" id="PR00039">
    <property type="entry name" value="HTHLYSR"/>
</dbReference>
<evidence type="ECO:0000313" key="6">
    <source>
        <dbReference type="EMBL" id="KKK33008.1"/>
    </source>
</evidence>
<keyword evidence="2" id="KW-0805">Transcription regulation</keyword>
<dbReference type="CDD" id="cd05466">
    <property type="entry name" value="PBP2_LTTR_substrate"/>
    <property type="match status" value="1"/>
</dbReference>
<keyword evidence="7" id="KW-1185">Reference proteome</keyword>
<dbReference type="EMBL" id="LAYZ01000026">
    <property type="protein sequence ID" value="KKK33008.1"/>
    <property type="molecule type" value="Genomic_DNA"/>
</dbReference>
<dbReference type="InterPro" id="IPR036388">
    <property type="entry name" value="WH-like_DNA-bd_sf"/>
</dbReference>
<dbReference type="SUPFAM" id="SSF53850">
    <property type="entry name" value="Periplasmic binding protein-like II"/>
    <property type="match status" value="1"/>
</dbReference>
<proteinExistence type="inferred from homology"/>
<dbReference type="InterPro" id="IPR050950">
    <property type="entry name" value="HTH-type_LysR_regulators"/>
</dbReference>
<dbReference type="AlphaFoldDB" id="A0A0M2SFF1"/>
<comment type="caution">
    <text evidence="6">The sequence shown here is derived from an EMBL/GenBank/DDBJ whole genome shotgun (WGS) entry which is preliminary data.</text>
</comment>
<dbReference type="Pfam" id="PF00126">
    <property type="entry name" value="HTH_1"/>
    <property type="match status" value="1"/>
</dbReference>
<dbReference type="FunFam" id="1.10.10.10:FF:000001">
    <property type="entry name" value="LysR family transcriptional regulator"/>
    <property type="match status" value="1"/>
</dbReference>
<comment type="similarity">
    <text evidence="1">Belongs to the LysR transcriptional regulatory family.</text>
</comment>
<dbReference type="RefSeq" id="WP_046580885.1">
    <property type="nucleotide sequence ID" value="NZ_LAYZ01000026.1"/>
</dbReference>
<dbReference type="SUPFAM" id="SSF46785">
    <property type="entry name" value="Winged helix' DNA-binding domain"/>
    <property type="match status" value="1"/>
</dbReference>
<dbReference type="Pfam" id="PF03466">
    <property type="entry name" value="LysR_substrate"/>
    <property type="match status" value="1"/>
</dbReference>
<evidence type="ECO:0000256" key="4">
    <source>
        <dbReference type="ARBA" id="ARBA00023163"/>
    </source>
</evidence>
<keyword evidence="3" id="KW-0238">DNA-binding</keyword>
<dbReference type="InterPro" id="IPR005119">
    <property type="entry name" value="LysR_subst-bd"/>
</dbReference>
<keyword evidence="4" id="KW-0804">Transcription</keyword>
<evidence type="ECO:0000256" key="1">
    <source>
        <dbReference type="ARBA" id="ARBA00009437"/>
    </source>
</evidence>
<dbReference type="PANTHER" id="PTHR30419">
    <property type="entry name" value="HTH-TYPE TRANSCRIPTIONAL REGULATOR YBHD"/>
    <property type="match status" value="1"/>
</dbReference>
<dbReference type="Gene3D" id="3.40.190.290">
    <property type="match status" value="1"/>
</dbReference>
<organism evidence="6 7">
    <name type="scientific">Salinicoccus sediminis</name>
    <dbReference type="NCBI Taxonomy" id="1432562"/>
    <lineage>
        <taxon>Bacteria</taxon>
        <taxon>Bacillati</taxon>
        <taxon>Bacillota</taxon>
        <taxon>Bacilli</taxon>
        <taxon>Bacillales</taxon>
        <taxon>Staphylococcaceae</taxon>
        <taxon>Salinicoccus</taxon>
    </lineage>
</organism>
<protein>
    <submittedName>
        <fullName evidence="6">LysR family transcriptional regulator</fullName>
    </submittedName>
</protein>
<dbReference type="GO" id="GO:0003677">
    <property type="term" value="F:DNA binding"/>
    <property type="evidence" value="ECO:0007669"/>
    <property type="project" value="UniProtKB-KW"/>
</dbReference>
<dbReference type="PATRIC" id="fig|1432562.3.peg.2585"/>
<dbReference type="GO" id="GO:0003700">
    <property type="term" value="F:DNA-binding transcription factor activity"/>
    <property type="evidence" value="ECO:0007669"/>
    <property type="project" value="InterPro"/>
</dbReference>
<dbReference type="PANTHER" id="PTHR30419:SF8">
    <property type="entry name" value="NITROGEN ASSIMILATION TRANSCRIPTIONAL ACTIVATOR-RELATED"/>
    <property type="match status" value="1"/>
</dbReference>
<evidence type="ECO:0000313" key="7">
    <source>
        <dbReference type="Proteomes" id="UP000034287"/>
    </source>
</evidence>
<sequence>MKIQQLEYFIAVVKYNSFTQAAKMIHISQPSLTATIKRMENDLGYELFIRTTKAIKITEKGIQFYHHAVKLVEEYHQTMEKMYDLNVSQSPKIKISILESMSRWVPIVIQKHNQQHPGQHYQILEILDHASIVNSLLNFDIHIGLTNEHVKHEDIDSVALYEEDYVLITPSDDFSDQESISIKDLPLILPNNEYQVRRHLDDYFQLMNVRPTIVLEVDRFEAATNFVHQRMGYAVIPRMYYQSFNTDGLNVIKIEPAIKRTIYMNTLKKRKHSGEVLSLIDYCKDYWNIGQ</sequence>
<dbReference type="Proteomes" id="UP000034287">
    <property type="component" value="Unassembled WGS sequence"/>
</dbReference>
<dbReference type="Gene3D" id="1.10.10.10">
    <property type="entry name" value="Winged helix-like DNA-binding domain superfamily/Winged helix DNA-binding domain"/>
    <property type="match status" value="1"/>
</dbReference>
<feature type="domain" description="HTH lysR-type" evidence="5">
    <location>
        <begin position="1"/>
        <end position="58"/>
    </location>
</feature>
<accession>A0A0M2SFF1</accession>
<evidence type="ECO:0000256" key="3">
    <source>
        <dbReference type="ARBA" id="ARBA00023125"/>
    </source>
</evidence>
<dbReference type="PROSITE" id="PS50931">
    <property type="entry name" value="HTH_LYSR"/>
    <property type="match status" value="1"/>
</dbReference>
<name>A0A0M2SFF1_9STAP</name>
<evidence type="ECO:0000256" key="2">
    <source>
        <dbReference type="ARBA" id="ARBA00023015"/>
    </source>
</evidence>
<dbReference type="STRING" id="1432562.WN59_12880"/>
<dbReference type="GO" id="GO:0005829">
    <property type="term" value="C:cytosol"/>
    <property type="evidence" value="ECO:0007669"/>
    <property type="project" value="TreeGrafter"/>
</dbReference>
<gene>
    <name evidence="6" type="ORF">WN59_12880</name>
</gene>
<dbReference type="InterPro" id="IPR000847">
    <property type="entry name" value="LysR_HTH_N"/>
</dbReference>
<evidence type="ECO:0000259" key="5">
    <source>
        <dbReference type="PROSITE" id="PS50931"/>
    </source>
</evidence>
<dbReference type="OrthoDB" id="9803735at2"/>
<reference evidence="6 7" key="1">
    <citation type="submission" date="2015-04" db="EMBL/GenBank/DDBJ databases">
        <title>Taxonomic description and genome sequence of Salinicoccus sediminis sp. nov., a novel hyper halotolerant bacterium isolated from marine sediment.</title>
        <authorList>
            <person name="Mathan Kumar R."/>
            <person name="Kaur G."/>
            <person name="Kumar N."/>
            <person name="Kumar A."/>
            <person name="Singh N.K."/>
            <person name="Kaur N."/>
            <person name="Mayilraj S."/>
        </authorList>
    </citation>
    <scope>NUCLEOTIDE SEQUENCE [LARGE SCALE GENOMIC DNA]</scope>
    <source>
        <strain evidence="6 7">SV-16</strain>
    </source>
</reference>